<dbReference type="Pfam" id="PF13246">
    <property type="entry name" value="Cation_ATPase"/>
    <property type="match status" value="1"/>
</dbReference>
<keyword evidence="5" id="KW-0479">Metal-binding</keyword>
<keyword evidence="10 14" id="KW-1133">Transmembrane helix</keyword>
<dbReference type="InterPro" id="IPR008250">
    <property type="entry name" value="ATPase_P-typ_transduc_dom_A_sf"/>
</dbReference>
<keyword evidence="11 14" id="KW-0472">Membrane</keyword>
<keyword evidence="6 14" id="KW-0547">Nucleotide-binding</keyword>
<dbReference type="SFLD" id="SFLDF00027">
    <property type="entry name" value="p-type_atpase"/>
    <property type="match status" value="1"/>
</dbReference>
<dbReference type="InterPro" id="IPR018303">
    <property type="entry name" value="ATPase_P-typ_P_site"/>
</dbReference>
<feature type="transmembrane region" description="Helical" evidence="14">
    <location>
        <begin position="144"/>
        <end position="163"/>
    </location>
</feature>
<dbReference type="Gene3D" id="3.40.50.1000">
    <property type="entry name" value="HAD superfamily/HAD-like"/>
    <property type="match status" value="1"/>
</dbReference>
<comment type="catalytic activity">
    <reaction evidence="12 14">
        <text>ATP + H2O + phospholipidSide 1 = ADP + phosphate + phospholipidSide 2.</text>
        <dbReference type="EC" id="7.6.2.1"/>
    </reaction>
</comment>
<feature type="transmembrane region" description="Helical" evidence="14">
    <location>
        <begin position="1112"/>
        <end position="1128"/>
    </location>
</feature>
<evidence type="ECO:0000256" key="2">
    <source>
        <dbReference type="ARBA" id="ARBA00008109"/>
    </source>
</evidence>
<dbReference type="InterPro" id="IPR044492">
    <property type="entry name" value="P_typ_ATPase_HD_dom"/>
</dbReference>
<dbReference type="NCBIfam" id="TIGR01652">
    <property type="entry name" value="ATPase-Plipid"/>
    <property type="match status" value="1"/>
</dbReference>
<evidence type="ECO:0000256" key="5">
    <source>
        <dbReference type="ARBA" id="ARBA00022723"/>
    </source>
</evidence>
<dbReference type="SUPFAM" id="SSF81653">
    <property type="entry name" value="Calcium ATPase, transduction domain A"/>
    <property type="match status" value="1"/>
</dbReference>
<proteinExistence type="inferred from homology"/>
<feature type="region of interest" description="Disordered" evidence="15">
    <location>
        <begin position="1331"/>
        <end position="1423"/>
    </location>
</feature>
<keyword evidence="19" id="KW-1185">Reference proteome</keyword>
<evidence type="ECO:0000256" key="1">
    <source>
        <dbReference type="ARBA" id="ARBA00004127"/>
    </source>
</evidence>
<feature type="transmembrane region" description="Helical" evidence="14">
    <location>
        <begin position="487"/>
        <end position="508"/>
    </location>
</feature>
<name>A0ABR3GJF3_9PEZI</name>
<evidence type="ECO:0000313" key="18">
    <source>
        <dbReference type="EMBL" id="KAL0636062.1"/>
    </source>
</evidence>
<feature type="region of interest" description="Disordered" evidence="15">
    <location>
        <begin position="1"/>
        <end position="68"/>
    </location>
</feature>
<evidence type="ECO:0000259" key="17">
    <source>
        <dbReference type="Pfam" id="PF16212"/>
    </source>
</evidence>
<feature type="transmembrane region" description="Helical" evidence="14">
    <location>
        <begin position="538"/>
        <end position="559"/>
    </location>
</feature>
<dbReference type="InterPro" id="IPR006539">
    <property type="entry name" value="P-type_ATPase_IV"/>
</dbReference>
<comment type="caution">
    <text evidence="18">The sequence shown here is derived from an EMBL/GenBank/DDBJ whole genome shotgun (WGS) entry which is preliminary data.</text>
</comment>
<dbReference type="CDD" id="cd02073">
    <property type="entry name" value="P-type_ATPase_APLT_Dnf-like"/>
    <property type="match status" value="1"/>
</dbReference>
<dbReference type="SUPFAM" id="SSF81665">
    <property type="entry name" value="Calcium ATPase, transmembrane domain M"/>
    <property type="match status" value="1"/>
</dbReference>
<dbReference type="NCBIfam" id="TIGR01494">
    <property type="entry name" value="ATPase_P-type"/>
    <property type="match status" value="1"/>
</dbReference>
<dbReference type="Pfam" id="PF16209">
    <property type="entry name" value="PhoLip_ATPase_N"/>
    <property type="match status" value="1"/>
</dbReference>
<dbReference type="InterPro" id="IPR001757">
    <property type="entry name" value="P_typ_ATPase"/>
</dbReference>
<dbReference type="Gene3D" id="3.40.1110.10">
    <property type="entry name" value="Calcium-transporting ATPase, cytoplasmic domain N"/>
    <property type="match status" value="1"/>
</dbReference>
<dbReference type="EC" id="7.6.2.1" evidence="14"/>
<keyword evidence="8 14" id="KW-0460">Magnesium</keyword>
<dbReference type="PROSITE" id="PS00154">
    <property type="entry name" value="ATPASE_E1_E2"/>
    <property type="match status" value="1"/>
</dbReference>
<feature type="region of interest" description="Disordered" evidence="15">
    <location>
        <begin position="263"/>
        <end position="287"/>
    </location>
</feature>
<dbReference type="EMBL" id="JBBBZM010000057">
    <property type="protein sequence ID" value="KAL0636062.1"/>
    <property type="molecule type" value="Genomic_DNA"/>
</dbReference>
<evidence type="ECO:0000256" key="15">
    <source>
        <dbReference type="SAM" id="MobiDB-lite"/>
    </source>
</evidence>
<organism evidence="18 19">
    <name type="scientific">Discina gigas</name>
    <dbReference type="NCBI Taxonomy" id="1032678"/>
    <lineage>
        <taxon>Eukaryota</taxon>
        <taxon>Fungi</taxon>
        <taxon>Dikarya</taxon>
        <taxon>Ascomycota</taxon>
        <taxon>Pezizomycotina</taxon>
        <taxon>Pezizomycetes</taxon>
        <taxon>Pezizales</taxon>
        <taxon>Discinaceae</taxon>
        <taxon>Discina</taxon>
    </lineage>
</organism>
<feature type="compositionally biased region" description="Gly residues" evidence="15">
    <location>
        <begin position="1384"/>
        <end position="1398"/>
    </location>
</feature>
<keyword evidence="7 14" id="KW-0067">ATP-binding</keyword>
<evidence type="ECO:0000259" key="16">
    <source>
        <dbReference type="Pfam" id="PF16209"/>
    </source>
</evidence>
<feature type="compositionally biased region" description="Low complexity" evidence="15">
    <location>
        <begin position="1333"/>
        <end position="1347"/>
    </location>
</feature>
<dbReference type="SFLD" id="SFLDS00003">
    <property type="entry name" value="Haloacid_Dehalogenase"/>
    <property type="match status" value="1"/>
</dbReference>
<keyword evidence="3" id="KW-0813">Transport</keyword>
<feature type="domain" description="P-type ATPase N-terminal" evidence="16">
    <location>
        <begin position="88"/>
        <end position="143"/>
    </location>
</feature>
<dbReference type="Gene3D" id="2.70.150.10">
    <property type="entry name" value="Calcium-transporting ATPase, cytoplasmic transduction domain A"/>
    <property type="match status" value="1"/>
</dbReference>
<gene>
    <name evidence="18" type="primary">DNF1</name>
    <name evidence="18" type="ORF">Q9L58_004968</name>
</gene>
<evidence type="ECO:0000256" key="3">
    <source>
        <dbReference type="ARBA" id="ARBA00022448"/>
    </source>
</evidence>
<feature type="domain" description="P-type ATPase C-terminal" evidence="17">
    <location>
        <begin position="1077"/>
        <end position="1308"/>
    </location>
</feature>
<dbReference type="Pfam" id="PF16212">
    <property type="entry name" value="PhoLip_ATPase_C"/>
    <property type="match status" value="1"/>
</dbReference>
<protein>
    <recommendedName>
        <fullName evidence="14">Phospholipid-transporting ATPase</fullName>
        <ecNumber evidence="14">7.6.2.1</ecNumber>
    </recommendedName>
</protein>
<evidence type="ECO:0000256" key="10">
    <source>
        <dbReference type="ARBA" id="ARBA00022989"/>
    </source>
</evidence>
<comment type="similarity">
    <text evidence="2 14">Belongs to the cation transport ATPase (P-type) (TC 3.A.3) family. Type IV subfamily.</text>
</comment>
<dbReference type="PANTHER" id="PTHR24092:SF180">
    <property type="entry name" value="PHOSPHOLIPID-TRANSPORTING ATPASE DNF1-RELATED"/>
    <property type="match status" value="1"/>
</dbReference>
<accession>A0ABR3GJF3</accession>
<evidence type="ECO:0000256" key="8">
    <source>
        <dbReference type="ARBA" id="ARBA00022842"/>
    </source>
</evidence>
<evidence type="ECO:0000313" key="19">
    <source>
        <dbReference type="Proteomes" id="UP001447188"/>
    </source>
</evidence>
<evidence type="ECO:0000256" key="4">
    <source>
        <dbReference type="ARBA" id="ARBA00022692"/>
    </source>
</evidence>
<evidence type="ECO:0000256" key="9">
    <source>
        <dbReference type="ARBA" id="ARBA00022967"/>
    </source>
</evidence>
<dbReference type="InterPro" id="IPR023214">
    <property type="entry name" value="HAD_sf"/>
</dbReference>
<dbReference type="InterPro" id="IPR023298">
    <property type="entry name" value="ATPase_P-typ_TM_dom_sf"/>
</dbReference>
<dbReference type="SFLD" id="SFLDG00002">
    <property type="entry name" value="C1.7:_P-type_atpase_like"/>
    <property type="match status" value="1"/>
</dbReference>
<evidence type="ECO:0000256" key="7">
    <source>
        <dbReference type="ARBA" id="ARBA00022840"/>
    </source>
</evidence>
<evidence type="ECO:0000256" key="6">
    <source>
        <dbReference type="ARBA" id="ARBA00022741"/>
    </source>
</evidence>
<feature type="transmembrane region" description="Helical" evidence="14">
    <location>
        <begin position="1239"/>
        <end position="1262"/>
    </location>
</feature>
<sequence length="1473" mass="165453">MPGPTSSGTKRLRWATQRATAPDAIRKRDTIMRALSMKRSPEKNEADVGQNFGAQTGPGPEVPEDEESTQRRIFVNLPLPPECIDEDGSPKQYFSRNKIRTAKYTPLIFVPKNLWLQFHNVANVYFLFVTILAIFPIFGASNPALGSVPLIVILLITAIKDAIEDYRRTVLDNELNNTPIHILVDWHNPNVTDENISLWRRFKKATSRGIREGVQWYKNKKQEFTAKKQGGAAGAGGNGLERTMTRASVYSVITEHSESIQMTPVSSPSADKQRFSFSEDPESSVRRATHLEVPNTKRQSANKPQPRFYGNLIDPHRQVPGKARFKKDYWKNVRVGDFVRIYNDEEIPADVIILSTSDSDGACYVETKNLDGETNLKVRHALHCGRRVRHGRDCESATFTLESENPHANLYSYSAVVKWHQRDPTKPEDEGTLMAEPVSINNLLLRGCTLRNTEWAIGVVAFTGDETKIMMNAGITPSKRSRITRELNWNVIMNFCILLVMCLVSGIVQGVTWAKGDESLDFFEFGSIGGSPPVDGLVTFWTAVILFQNLVPISLYISIEIIKLAQAFFIFSDIHMYYDKIDYPCTPKSWNISDDLGQIEYIFSDKTGTLTQNVMEFKKATVNGLAYGEAYTEAQAGMQKRQGIDVEVEGAKAREQIARDRVEMITELRRIHNNIYLDDDNLTFVAPDFIHDLQGVSGDEQAKANAHFMLVLALCHTVLPDKVSDNPPRIDFKAQSPDEAALVATARDCGYALVERTSGGVVINVQGEDKEFEVLNTLEFNSSRKRMSAIIRMPDTGKIFLFCKGADSIIYSRLRLGEQADLRRSTAEHLEIFAREGLRTLCVAQRELSEDEYRDWSKKHDVAAAAVHGREEKMEEVSDSIERDLFLLGGTAIEDRLQDGVPETIAVLAEAGIKLWVLTGDKVETAINIGFSCNLLDNEMDLILFKLDDDNIEEASKLLDQYLMEHFNMTGSEEELKKAKKDHNPPAPTHALVIDGDALKVVLEDELKMKFLLLCKQCKAVLCCRVSPSQKAAVCQMVKQGLDVMTLSIGDGANDVAMIQEADVGVGIAGVEGRQAVMCSDYAIGQFRFLSRLVLVHGRWSYRRLAEMTANFFYKNIVWTFALFWYQLYNSFDGSYLFEYTYILLYNLAFTSLPVILMGILDQDVDDKISLAVPQLYRRGILRQEWTQLKFWIYMIDGGFASSSGHDLNSRELMGVYVGCSAILVVNTYVLMNQYRWDWVFVLVTVISVLMIWLWTGIYSSFPSSGAFYHSAEHVYGALSFWATTLLTVLVCLIPRFSAKVIQKLYFPRDVDIVREQVRMGDFKHLYNESKDSPISQASSTASSDIIKPSPQRIYVQDDDRRPIYPPSVAPTATTAGKRASGNGSNGSDGSGYTGAGTGTFTPHRYSMDTPRPRPSMDRTRPSMDRVRMSLDVHRPARASFEITSDFTSAAMLARMESSNSAPRRSSVIGDPR</sequence>
<dbReference type="InterPro" id="IPR023299">
    <property type="entry name" value="ATPase_P-typ_cyto_dom_N"/>
</dbReference>
<evidence type="ECO:0000256" key="11">
    <source>
        <dbReference type="ARBA" id="ARBA00023136"/>
    </source>
</evidence>
<dbReference type="InterPro" id="IPR036412">
    <property type="entry name" value="HAD-like_sf"/>
</dbReference>
<evidence type="ECO:0000256" key="14">
    <source>
        <dbReference type="RuleBase" id="RU362033"/>
    </source>
</evidence>
<dbReference type="SUPFAM" id="SSF56784">
    <property type="entry name" value="HAD-like"/>
    <property type="match status" value="1"/>
</dbReference>
<reference evidence="18 19" key="1">
    <citation type="submission" date="2024-02" db="EMBL/GenBank/DDBJ databases">
        <title>Discinaceae phylogenomics.</title>
        <authorList>
            <person name="Dirks A.C."/>
            <person name="James T.Y."/>
        </authorList>
    </citation>
    <scope>NUCLEOTIDE SEQUENCE [LARGE SCALE GENOMIC DNA]</scope>
    <source>
        <strain evidence="18 19">ACD0624</strain>
    </source>
</reference>
<feature type="transmembrane region" description="Helical" evidence="14">
    <location>
        <begin position="1140"/>
        <end position="1161"/>
    </location>
</feature>
<evidence type="ECO:0000256" key="12">
    <source>
        <dbReference type="ARBA" id="ARBA00034036"/>
    </source>
</evidence>
<evidence type="ECO:0000256" key="13">
    <source>
        <dbReference type="ARBA" id="ARBA00049128"/>
    </source>
</evidence>
<dbReference type="PANTHER" id="PTHR24092">
    <property type="entry name" value="PROBABLE PHOSPHOLIPID-TRANSPORTING ATPASE"/>
    <property type="match status" value="1"/>
</dbReference>
<dbReference type="Proteomes" id="UP001447188">
    <property type="component" value="Unassembled WGS sequence"/>
</dbReference>
<dbReference type="InterPro" id="IPR032630">
    <property type="entry name" value="P_typ_ATPase_c"/>
</dbReference>
<dbReference type="InterPro" id="IPR032631">
    <property type="entry name" value="P-type_ATPase_N"/>
</dbReference>
<feature type="compositionally biased region" description="Basic and acidic residues" evidence="15">
    <location>
        <begin position="1411"/>
        <end position="1423"/>
    </location>
</feature>
<keyword evidence="4 14" id="KW-0812">Transmembrane</keyword>
<dbReference type="PRINTS" id="PR00119">
    <property type="entry name" value="CATATPASE"/>
</dbReference>
<feature type="transmembrane region" description="Helical" evidence="14">
    <location>
        <begin position="121"/>
        <end position="138"/>
    </location>
</feature>
<comment type="catalytic activity">
    <reaction evidence="13">
        <text>a 1,2-diacyl-sn-glycero-3-phosphoethanolamine(out) + ATP + H2O = a 1,2-diacyl-sn-glycero-3-phosphoethanolamine(in) + ADP + phosphate + H(+)</text>
        <dbReference type="Rhea" id="RHEA:66132"/>
        <dbReference type="ChEBI" id="CHEBI:15377"/>
        <dbReference type="ChEBI" id="CHEBI:15378"/>
        <dbReference type="ChEBI" id="CHEBI:30616"/>
        <dbReference type="ChEBI" id="CHEBI:43474"/>
        <dbReference type="ChEBI" id="CHEBI:64612"/>
        <dbReference type="ChEBI" id="CHEBI:456216"/>
    </reaction>
    <physiologicalReaction direction="left-to-right" evidence="13">
        <dbReference type="Rhea" id="RHEA:66133"/>
    </physiologicalReaction>
</comment>
<feature type="transmembrane region" description="Helical" evidence="14">
    <location>
        <begin position="1274"/>
        <end position="1294"/>
    </location>
</feature>
<keyword evidence="9 14" id="KW-1278">Translocase</keyword>
<comment type="subcellular location">
    <subcellularLocation>
        <location evidence="1">Endomembrane system</location>
        <topology evidence="1">Multi-pass membrane protein</topology>
    </subcellularLocation>
    <subcellularLocation>
        <location evidence="14">Membrane</location>
        <topology evidence="14">Multi-pass membrane protein</topology>
    </subcellularLocation>
</comment>
<dbReference type="SUPFAM" id="SSF81660">
    <property type="entry name" value="Metal cation-transporting ATPase, ATP-binding domain N"/>
    <property type="match status" value="1"/>
</dbReference>